<gene>
    <name evidence="2" type="ORF">PCON_10896</name>
</gene>
<dbReference type="Proteomes" id="UP000018144">
    <property type="component" value="Unassembled WGS sequence"/>
</dbReference>
<organism evidence="2 3">
    <name type="scientific">Pyronema omphalodes (strain CBS 100304)</name>
    <name type="common">Pyronema confluens</name>
    <dbReference type="NCBI Taxonomy" id="1076935"/>
    <lineage>
        <taxon>Eukaryota</taxon>
        <taxon>Fungi</taxon>
        <taxon>Dikarya</taxon>
        <taxon>Ascomycota</taxon>
        <taxon>Pezizomycotina</taxon>
        <taxon>Pezizomycetes</taxon>
        <taxon>Pezizales</taxon>
        <taxon>Pyronemataceae</taxon>
        <taxon>Pyronema</taxon>
    </lineage>
</organism>
<feature type="region of interest" description="Disordered" evidence="1">
    <location>
        <begin position="1"/>
        <end position="23"/>
    </location>
</feature>
<proteinExistence type="predicted"/>
<evidence type="ECO:0000256" key="1">
    <source>
        <dbReference type="SAM" id="MobiDB-lite"/>
    </source>
</evidence>
<feature type="compositionally biased region" description="Polar residues" evidence="1">
    <location>
        <begin position="1"/>
        <end position="10"/>
    </location>
</feature>
<protein>
    <submittedName>
        <fullName evidence="2">Uncharacterized protein</fullName>
    </submittedName>
</protein>
<dbReference type="AlphaFoldDB" id="U4LJ02"/>
<sequence length="54" mass="6453">MRYQHNTSRTHGLDGPTECQMGDRRTRRISEGYVYNEKTNGWFKNCFQLWVRGA</sequence>
<evidence type="ECO:0000313" key="3">
    <source>
        <dbReference type="Proteomes" id="UP000018144"/>
    </source>
</evidence>
<accession>U4LJ02</accession>
<name>U4LJ02_PYROM</name>
<dbReference type="EMBL" id="HF935604">
    <property type="protein sequence ID" value="CCX31547.1"/>
    <property type="molecule type" value="Genomic_DNA"/>
</dbReference>
<evidence type="ECO:0000313" key="2">
    <source>
        <dbReference type="EMBL" id="CCX31547.1"/>
    </source>
</evidence>
<keyword evidence="3" id="KW-1185">Reference proteome</keyword>
<reference evidence="2 3" key="1">
    <citation type="journal article" date="2013" name="PLoS Genet.">
        <title>The genome and development-dependent transcriptomes of Pyronema confluens: a window into fungal evolution.</title>
        <authorList>
            <person name="Traeger S."/>
            <person name="Altegoer F."/>
            <person name="Freitag M."/>
            <person name="Gabaldon T."/>
            <person name="Kempken F."/>
            <person name="Kumar A."/>
            <person name="Marcet-Houben M."/>
            <person name="Poggeler S."/>
            <person name="Stajich J.E."/>
            <person name="Nowrousian M."/>
        </authorList>
    </citation>
    <scope>NUCLEOTIDE SEQUENCE [LARGE SCALE GENOMIC DNA]</scope>
    <source>
        <strain evidence="3">CBS 100304</strain>
        <tissue evidence="2">Vegetative mycelium</tissue>
    </source>
</reference>